<dbReference type="AlphaFoldDB" id="A0A968KY98"/>
<evidence type="ECO:0000313" key="1">
    <source>
        <dbReference type="EMBL" id="NIZ47357.1"/>
    </source>
</evidence>
<evidence type="ECO:0000313" key="2">
    <source>
        <dbReference type="Proteomes" id="UP000752013"/>
    </source>
</evidence>
<reference evidence="1" key="1">
    <citation type="submission" date="2020-03" db="EMBL/GenBank/DDBJ databases">
        <title>Spirochaetal bacteria isolated from arthropods constitute a novel genus Entomospira genus novum within the order Spirochaetales.</title>
        <authorList>
            <person name="Grana-Miraglia L."/>
            <person name="Sikutova S."/>
            <person name="Fingerle V."/>
            <person name="Sing A."/>
            <person name="Castillo-Ramirez S."/>
            <person name="Margos G."/>
            <person name="Rudolf I."/>
        </authorList>
    </citation>
    <scope>NUCLEOTIDE SEQUENCE</scope>
    <source>
        <strain evidence="1">BR208</strain>
    </source>
</reference>
<comment type="caution">
    <text evidence="1">The sequence shown here is derived from an EMBL/GenBank/DDBJ whole genome shotgun (WGS) entry which is preliminary data.</text>
</comment>
<gene>
    <name evidence="1" type="ORF">HCT46_05455</name>
</gene>
<dbReference type="EMBL" id="JAATLK010000001">
    <property type="protein sequence ID" value="NIZ47357.1"/>
    <property type="molecule type" value="Genomic_DNA"/>
</dbReference>
<name>A0A968KY98_9SPIO</name>
<keyword evidence="2" id="KW-1185">Reference proteome</keyword>
<accession>A0A968KY98</accession>
<organism evidence="1 2">
    <name type="scientific">Entomospira nematocerorum</name>
    <dbReference type="NCBI Taxonomy" id="2719987"/>
    <lineage>
        <taxon>Bacteria</taxon>
        <taxon>Pseudomonadati</taxon>
        <taxon>Spirochaetota</taxon>
        <taxon>Spirochaetia</taxon>
        <taxon>Spirochaetales</taxon>
        <taxon>Spirochaetaceae</taxon>
        <taxon>Entomospira</taxon>
    </lineage>
</organism>
<protein>
    <submittedName>
        <fullName evidence="1">Uncharacterized protein</fullName>
    </submittedName>
</protein>
<sequence length="125" mass="14134">MSQYAQHAHQELLAAINAFSQEQSDNYTTTINHAMNAVQSFLPLLTNHDTAELPEQITLCLQHPLVEAHTALTNLLSNLHIYYTQLYHPHDKIPQSKEALLILSLCNDILSQCIRLVEETPSQSM</sequence>
<dbReference type="Proteomes" id="UP000752013">
    <property type="component" value="Unassembled WGS sequence"/>
</dbReference>
<dbReference type="RefSeq" id="WP_167703776.1">
    <property type="nucleotide sequence ID" value="NZ_CP118168.1"/>
</dbReference>
<proteinExistence type="predicted"/>